<comment type="caution">
    <text evidence="4">The sequence shown here is derived from an EMBL/GenBank/DDBJ whole genome shotgun (WGS) entry which is preliminary data.</text>
</comment>
<feature type="domain" description="AB hydrolase-1" evidence="3">
    <location>
        <begin position="54"/>
        <end position="245"/>
    </location>
</feature>
<dbReference type="PANTHER" id="PTHR43248">
    <property type="entry name" value="2-SUCCINYL-6-HYDROXY-2,4-CYCLOHEXADIENE-1-CARBOXYLATE SYNTHASE"/>
    <property type="match status" value="1"/>
</dbReference>
<evidence type="ECO:0000259" key="3">
    <source>
        <dbReference type="Pfam" id="PF00561"/>
    </source>
</evidence>
<evidence type="ECO:0000313" key="4">
    <source>
        <dbReference type="EMBL" id="KAL1858862.1"/>
    </source>
</evidence>
<dbReference type="PANTHER" id="PTHR43248:SF25">
    <property type="entry name" value="AB HYDROLASE-1 DOMAIN-CONTAINING PROTEIN-RELATED"/>
    <property type="match status" value="1"/>
</dbReference>
<comment type="similarity">
    <text evidence="1">Belongs to the peptidase S33 family.</text>
</comment>
<dbReference type="InterPro" id="IPR029058">
    <property type="entry name" value="AB_hydrolase_fold"/>
</dbReference>
<keyword evidence="2" id="KW-0378">Hydrolase</keyword>
<protein>
    <recommendedName>
        <fullName evidence="3">AB hydrolase-1 domain-containing protein</fullName>
    </recommendedName>
</protein>
<proteinExistence type="inferred from homology"/>
<reference evidence="4 5" key="1">
    <citation type="journal article" date="2024" name="IMA Fungus">
        <title>IMA Genome - F19 : A genome assembly and annotation guide to empower mycologists, including annotated draft genome sequences of Ceratocystis pirilliformis, Diaporthe australafricana, Fusarium ophioides, Paecilomyces lecythidis, and Sporothrix stenoceras.</title>
        <authorList>
            <person name="Aylward J."/>
            <person name="Wilson A.M."/>
            <person name="Visagie C.M."/>
            <person name="Spraker J."/>
            <person name="Barnes I."/>
            <person name="Buitendag C."/>
            <person name="Ceriani C."/>
            <person name="Del Mar Angel L."/>
            <person name="du Plessis D."/>
            <person name="Fuchs T."/>
            <person name="Gasser K."/>
            <person name="Kramer D."/>
            <person name="Li W."/>
            <person name="Munsamy K."/>
            <person name="Piso A."/>
            <person name="Price J.L."/>
            <person name="Sonnekus B."/>
            <person name="Thomas C."/>
            <person name="van der Nest A."/>
            <person name="van Dijk A."/>
            <person name="van Heerden A."/>
            <person name="van Vuuren N."/>
            <person name="Yilmaz N."/>
            <person name="Duong T.A."/>
            <person name="van der Merwe N.A."/>
            <person name="Wingfield M.J."/>
            <person name="Wingfield B.D."/>
        </authorList>
    </citation>
    <scope>NUCLEOTIDE SEQUENCE [LARGE SCALE GENOMIC DNA]</scope>
    <source>
        <strain evidence="4 5">CMW 18300</strain>
    </source>
</reference>
<dbReference type="SUPFAM" id="SSF53474">
    <property type="entry name" value="alpha/beta-Hydrolases"/>
    <property type="match status" value="1"/>
</dbReference>
<evidence type="ECO:0000256" key="2">
    <source>
        <dbReference type="ARBA" id="ARBA00022801"/>
    </source>
</evidence>
<dbReference type="EMBL" id="JAWRVE010000103">
    <property type="protein sequence ID" value="KAL1858862.1"/>
    <property type="molecule type" value="Genomic_DNA"/>
</dbReference>
<dbReference type="Proteomes" id="UP001583177">
    <property type="component" value="Unassembled WGS sequence"/>
</dbReference>
<dbReference type="InterPro" id="IPR000073">
    <property type="entry name" value="AB_hydrolase_1"/>
</dbReference>
<sequence>MQIESSANLTWTQCFDDFACSKVEVPLDYSNRNLGTTSIAFLKLAGKNATIESPSIVVLPGGPGGSGIDLLLSYRSQAGQIFGEQYDFISFDPRGVNNSGLTLDCFSGNAEARLAFNRLYSTGATNVSSTTFQEQYYSGSIYGEWCNNAVERDSPHAYYVTTPASAHDLLTFVEAQAEATGQPPSDAKLWAYGVSYGTVVGATFASMFPDRVGRMILDGVVNADQYYDNDWRDASDQMDEAFDKFSSLCHSAGPEACSFWGPTPGNITARLDDIILQLRNHPVPLSGVQNQGLPSLVTYSDLKALFINSVYNPPAAFPVMADILRQIEGGDVSALAGMFDILKIKSDARLTIQCVDSYRRNKAATIEEFKDYAEYTASRSKYLGDIYPNLIGGVVCSSFQPQLPDSMSFQGRARCLLSFQGQPYYYKKVSV</sequence>
<dbReference type="Gene3D" id="3.40.50.1820">
    <property type="entry name" value="alpha/beta hydrolase"/>
    <property type="match status" value="1"/>
</dbReference>
<dbReference type="Pfam" id="PF00561">
    <property type="entry name" value="Abhydrolase_1"/>
    <property type="match status" value="1"/>
</dbReference>
<keyword evidence="5" id="KW-1185">Reference proteome</keyword>
<organism evidence="4 5">
    <name type="scientific">Diaporthe australafricana</name>
    <dbReference type="NCBI Taxonomy" id="127596"/>
    <lineage>
        <taxon>Eukaryota</taxon>
        <taxon>Fungi</taxon>
        <taxon>Dikarya</taxon>
        <taxon>Ascomycota</taxon>
        <taxon>Pezizomycotina</taxon>
        <taxon>Sordariomycetes</taxon>
        <taxon>Sordariomycetidae</taxon>
        <taxon>Diaporthales</taxon>
        <taxon>Diaporthaceae</taxon>
        <taxon>Diaporthe</taxon>
    </lineage>
</organism>
<dbReference type="InterPro" id="IPR051601">
    <property type="entry name" value="Serine_prot/Carboxylest_S33"/>
</dbReference>
<evidence type="ECO:0000256" key="1">
    <source>
        <dbReference type="ARBA" id="ARBA00010088"/>
    </source>
</evidence>
<accession>A0ABR3WCW8</accession>
<evidence type="ECO:0000313" key="5">
    <source>
        <dbReference type="Proteomes" id="UP001583177"/>
    </source>
</evidence>
<name>A0ABR3WCW8_9PEZI</name>
<gene>
    <name evidence="4" type="ORF">Daus18300_009860</name>
</gene>